<proteinExistence type="predicted"/>
<keyword evidence="4" id="KW-1185">Reference proteome</keyword>
<dbReference type="GO" id="GO:0007099">
    <property type="term" value="P:centriole replication"/>
    <property type="evidence" value="ECO:0007669"/>
    <property type="project" value="InterPro"/>
</dbReference>
<dbReference type="EMBL" id="CAJRST010037777">
    <property type="protein sequence ID" value="CAG6001150.1"/>
    <property type="molecule type" value="Genomic_DNA"/>
</dbReference>
<dbReference type="Proteomes" id="UP000677803">
    <property type="component" value="Unassembled WGS sequence"/>
</dbReference>
<dbReference type="PANTHER" id="PTHR15732:SF4">
    <property type="entry name" value="PROTEIN MOONRAKER"/>
    <property type="match status" value="1"/>
</dbReference>
<organism evidence="3 4">
    <name type="scientific">Menidia menidia</name>
    <name type="common">Atlantic silverside</name>
    <dbReference type="NCBI Taxonomy" id="238744"/>
    <lineage>
        <taxon>Eukaryota</taxon>
        <taxon>Metazoa</taxon>
        <taxon>Chordata</taxon>
        <taxon>Craniata</taxon>
        <taxon>Vertebrata</taxon>
        <taxon>Euteleostomi</taxon>
        <taxon>Actinopterygii</taxon>
        <taxon>Neopterygii</taxon>
        <taxon>Teleostei</taxon>
        <taxon>Neoteleostei</taxon>
        <taxon>Acanthomorphata</taxon>
        <taxon>Ovalentaria</taxon>
        <taxon>Atherinomorphae</taxon>
        <taxon>Atheriniformes</taxon>
        <taxon>Atherinopsidae</taxon>
        <taxon>Menidiinae</taxon>
        <taxon>Menidia</taxon>
    </lineage>
</organism>
<dbReference type="AlphaFoldDB" id="A0A8S4BMI8"/>
<dbReference type="GO" id="GO:0071539">
    <property type="term" value="P:protein localization to centrosome"/>
    <property type="evidence" value="ECO:0007669"/>
    <property type="project" value="TreeGrafter"/>
</dbReference>
<reference evidence="3" key="1">
    <citation type="submission" date="2021-05" db="EMBL/GenBank/DDBJ databases">
        <authorList>
            <person name="Tigano A."/>
        </authorList>
    </citation>
    <scope>NUCLEOTIDE SEQUENCE</scope>
</reference>
<feature type="compositionally biased region" description="Polar residues" evidence="2">
    <location>
        <begin position="480"/>
        <end position="504"/>
    </location>
</feature>
<dbReference type="PANTHER" id="PTHR15732">
    <property type="entry name" value="PROTEIN MOONRAKER"/>
    <property type="match status" value="1"/>
</dbReference>
<dbReference type="GO" id="GO:0034451">
    <property type="term" value="C:centriolar satellite"/>
    <property type="evidence" value="ECO:0007669"/>
    <property type="project" value="TreeGrafter"/>
</dbReference>
<feature type="region of interest" description="Disordered" evidence="2">
    <location>
        <begin position="449"/>
        <end position="532"/>
    </location>
</feature>
<feature type="region of interest" description="Disordered" evidence="2">
    <location>
        <begin position="565"/>
        <end position="600"/>
    </location>
</feature>
<sequence>MTAEFLQSAPIFSLGQKSWDRDWVDVGSTRDARGPLTTKTSQTKLLFNENIPACTTNRATHAGPPAPILIERLLPRTEVQESVDSNKSSLNFTTLSEEKLQAAVKLAKRDLRRRHRESLRKVPAKPSQEESLFETSNVELLQELAATPSKTNYKASSPKAKVYQASIVKDGSRKNPTLSVPHVGQSPPTRGPGHRQVERGKQTPLSNEIRKLQNELEVYIQKVEELANRGEKITEPLEPEEQSKLEIRRQKQAARSARLLYVLQQQVKEIQEDIERLRREKTWETKKSVAINRLAAAHRGALRALQGIIHQLSDLSQSKVPPHYKELGQLIRQLSLCSAKVEVYRGSAVPETALDILQKLETLESALSKQETFEKMQAQARPPRRKSPHHSTSPDAGPKGPSTLSPHKTRKPKRAVTGSRTASHKPRTTSHQPSRREVLRAGLQSLAQQRELREQQEQAQTNSTYRTGRQAQRRKPDGTKLNQQQDAGFQQPTVSSRLRVTQPLQKEHSVPWIPTSPHSPPPQHRSPQRARAEPRCLFPQAKPSPSPPRQQVGGGLEAELMLSPAKKKEAQKEALQSEVSPQLDEAQVGEPSRRISPSLKNRLSEQFAERAAESAERLSEALLEDLLEDTAQVVWAAAEDRQVEDMAQWRLQAPTLESMLLRMEEMQKDEDEVRRRFTSIAYSDPLFWDRPRATGSQCHAPGSKPASPQPIRLTKPVLKQPSAAHIVLEKPTDTGYLILNSPKQEASEEEQPPTRVRVSGRGTAVSVPASTLRNIRRYRGEHDAYLRATAHEAIGNFNPQAITDSLAEELLAEVLADVSAEFQGVVEEYAEAVFTSEFLQPIRSPPPSALVSHSEAPARLFQ</sequence>
<accession>A0A8S4BMI8</accession>
<comment type="caution">
    <text evidence="3">The sequence shown here is derived from an EMBL/GenBank/DDBJ whole genome shotgun (WGS) entry which is preliminary data.</text>
</comment>
<evidence type="ECO:0000313" key="3">
    <source>
        <dbReference type="EMBL" id="CAG6001150.1"/>
    </source>
</evidence>
<feature type="region of interest" description="Disordered" evidence="2">
    <location>
        <begin position="370"/>
        <end position="436"/>
    </location>
</feature>
<feature type="coiled-coil region" evidence="1">
    <location>
        <begin position="260"/>
        <end position="287"/>
    </location>
</feature>
<name>A0A8S4BMI8_9TELE</name>
<keyword evidence="1" id="KW-0175">Coiled coil</keyword>
<gene>
    <name evidence="3" type="ORF">MMEN_LOCUS18243</name>
</gene>
<feature type="compositionally biased region" description="Polar residues" evidence="2">
    <location>
        <begin position="461"/>
        <end position="470"/>
    </location>
</feature>
<evidence type="ECO:0000313" key="4">
    <source>
        <dbReference type="Proteomes" id="UP000677803"/>
    </source>
</evidence>
<feature type="region of interest" description="Disordered" evidence="2">
    <location>
        <begin position="171"/>
        <end position="203"/>
    </location>
</feature>
<dbReference type="OrthoDB" id="10072648at2759"/>
<dbReference type="Pfam" id="PF15718">
    <property type="entry name" value="MNR"/>
    <property type="match status" value="2"/>
</dbReference>
<evidence type="ECO:0000256" key="2">
    <source>
        <dbReference type="SAM" id="MobiDB-lite"/>
    </source>
</evidence>
<protein>
    <submittedName>
        <fullName evidence="3">(Atlantic silverside) hypothetical protein</fullName>
    </submittedName>
</protein>
<evidence type="ECO:0000256" key="1">
    <source>
        <dbReference type="SAM" id="Coils"/>
    </source>
</evidence>
<feature type="region of interest" description="Disordered" evidence="2">
    <location>
        <begin position="692"/>
        <end position="711"/>
    </location>
</feature>
<dbReference type="InterPro" id="IPR031447">
    <property type="entry name" value="MNR"/>
</dbReference>